<dbReference type="EMBL" id="CM055101">
    <property type="protein sequence ID" value="KAJ7540166.1"/>
    <property type="molecule type" value="Genomic_DNA"/>
</dbReference>
<dbReference type="Proteomes" id="UP001162992">
    <property type="component" value="Chromosome 10"/>
</dbReference>
<comment type="caution">
    <text evidence="1">The sequence shown here is derived from an EMBL/GenBank/DDBJ whole genome shotgun (WGS) entry which is preliminary data.</text>
</comment>
<accession>A0ACC2CDS9</accession>
<protein>
    <submittedName>
        <fullName evidence="1">Uncharacterized protein</fullName>
    </submittedName>
</protein>
<evidence type="ECO:0000313" key="2">
    <source>
        <dbReference type="Proteomes" id="UP001162992"/>
    </source>
</evidence>
<evidence type="ECO:0000313" key="1">
    <source>
        <dbReference type="EMBL" id="KAJ7540166.1"/>
    </source>
</evidence>
<keyword evidence="2" id="KW-1185">Reference proteome</keyword>
<gene>
    <name evidence="1" type="ORF">O6H91_10G003600</name>
</gene>
<sequence length="661" mass="74135">MAVVAPCSQAPLLLYISKPSSFAHSSSSFICNFTIPFKLSYNSSPISAWFCIKPGWALQQSKVSKRRGSISKSASVAHSSSSFICNSTIPFKLFYNSSPISACLCIKPGGSLQQSKMSKRRGALSFNSLRVSISQVSLTHEFHSAHPRLLLELHLQPSTNRYNNESRKWRIMTSEWSKAEGEDSSQEIDDGRVVQIKSIHDYTWFSDKDKDGAELQTTASSYCKPFPLDPFPLSFFQPTQQVETCQQELEHTKDELARAHTQVPLSDARVEDSLHRPADMESFDSERLLQLGCPLENYLKPAIGLEGRYPQAQQLANSLAAQTKNKSLVVSGPIGSYSAHLKNFWYPVAFSKSIDTEIALPIESFEKKWVIFRDKDGKAGCIRDACAHRACPLSLGKVVDGCIQCPYHGWEYSTTGICEKIPSTKQINASVKSIPCIEKDGLVWIWPGINTPESTLPAALSPPEGYSIHAEIALEVDVEHSLLLENLLDLVHAPFTHTTTFAKGWPVYSSVQFKTPMDALKGFWDPYPIDMEFRPPCMVLSTVGISLPGQLKGKSISDSKTHLHQLHVCIPSSKGKTQLLYRLSLDFGEWLVHVPCIKNLWKHLAEKVLAEDLRLVEGQQDRMIRGENAWNLPVAYDKLGIRYRRWRIAVEDSNNQHQRPR</sequence>
<organism evidence="1 2">
    <name type="scientific">Diphasiastrum complanatum</name>
    <name type="common">Issler's clubmoss</name>
    <name type="synonym">Lycopodium complanatum</name>
    <dbReference type="NCBI Taxonomy" id="34168"/>
    <lineage>
        <taxon>Eukaryota</taxon>
        <taxon>Viridiplantae</taxon>
        <taxon>Streptophyta</taxon>
        <taxon>Embryophyta</taxon>
        <taxon>Tracheophyta</taxon>
        <taxon>Lycopodiopsida</taxon>
        <taxon>Lycopodiales</taxon>
        <taxon>Lycopodiaceae</taxon>
        <taxon>Lycopodioideae</taxon>
        <taxon>Diphasiastrum</taxon>
    </lineage>
</organism>
<name>A0ACC2CDS9_DIPCM</name>
<reference evidence="2" key="1">
    <citation type="journal article" date="2024" name="Proc. Natl. Acad. Sci. U.S.A.">
        <title>Extraordinary preservation of gene collinearity over three hundred million years revealed in homosporous lycophytes.</title>
        <authorList>
            <person name="Li C."/>
            <person name="Wickell D."/>
            <person name="Kuo L.Y."/>
            <person name="Chen X."/>
            <person name="Nie B."/>
            <person name="Liao X."/>
            <person name="Peng D."/>
            <person name="Ji J."/>
            <person name="Jenkins J."/>
            <person name="Williams M."/>
            <person name="Shu S."/>
            <person name="Plott C."/>
            <person name="Barry K."/>
            <person name="Rajasekar S."/>
            <person name="Grimwood J."/>
            <person name="Han X."/>
            <person name="Sun S."/>
            <person name="Hou Z."/>
            <person name="He W."/>
            <person name="Dai G."/>
            <person name="Sun C."/>
            <person name="Schmutz J."/>
            <person name="Leebens-Mack J.H."/>
            <person name="Li F.W."/>
            <person name="Wang L."/>
        </authorList>
    </citation>
    <scope>NUCLEOTIDE SEQUENCE [LARGE SCALE GENOMIC DNA]</scope>
    <source>
        <strain evidence="2">cv. PW_Plant_1</strain>
    </source>
</reference>
<proteinExistence type="predicted"/>